<dbReference type="InterPro" id="IPR005906">
    <property type="entry name" value="LysW"/>
</dbReference>
<reference evidence="1" key="1">
    <citation type="journal article" date="2014" name="Genome Biol. Evol.">
        <title>Pangenome evidence for extensive interdomain horizontal transfer affecting lineage core and shell genes in uncultured planktonic thaumarchaeota and euryarchaeota.</title>
        <authorList>
            <person name="Deschamps P."/>
            <person name="Zivanovic Y."/>
            <person name="Moreira D."/>
            <person name="Rodriguez-Valera F."/>
            <person name="Lopez-Garcia P."/>
        </authorList>
    </citation>
    <scope>NUCLEOTIDE SEQUENCE</scope>
</reference>
<accession>A0A075GWV5</accession>
<dbReference type="PANTHER" id="PTHR40393">
    <property type="entry name" value="LYSINE BIOSYNTHESIS PROTEIN-RELATED-RELATED"/>
    <property type="match status" value="1"/>
</dbReference>
<dbReference type="PANTHER" id="PTHR40393:SF2">
    <property type="entry name" value="ALPHA-AMINOADIPATE_GLUTAMATE CARRIER PROTEIN LYSW"/>
    <property type="match status" value="1"/>
</dbReference>
<sequence>MKKIMKCPECDAELSIPNDAAVGEIVSCGDCGADYEISKKDGPTIEIKEAETVGEDWGE</sequence>
<dbReference type="EMBL" id="KF900827">
    <property type="protein sequence ID" value="AIF08309.1"/>
    <property type="molecule type" value="Genomic_DNA"/>
</dbReference>
<dbReference type="Gene3D" id="2.20.28.160">
    <property type="match status" value="1"/>
</dbReference>
<dbReference type="Pfam" id="PF21344">
    <property type="entry name" value="Zn_ribbon_LysW"/>
    <property type="match status" value="1"/>
</dbReference>
<evidence type="ECO:0000313" key="1">
    <source>
        <dbReference type="EMBL" id="AIF08309.1"/>
    </source>
</evidence>
<dbReference type="NCBIfam" id="NF041070">
    <property type="entry name" value="carrier_LysW_Arch"/>
    <property type="match status" value="1"/>
</dbReference>
<organism evidence="1">
    <name type="scientific">uncultured marine thaumarchaeote KM3_28_C05</name>
    <dbReference type="NCBI Taxonomy" id="1456112"/>
    <lineage>
        <taxon>Archaea</taxon>
        <taxon>Nitrososphaerota</taxon>
        <taxon>environmental samples</taxon>
    </lineage>
</organism>
<gene>
    <name evidence="1" type="primary">lysW</name>
</gene>
<name>A0A075GWV5_9ARCH</name>
<proteinExistence type="predicted"/>
<dbReference type="CDD" id="cd13946">
    <property type="entry name" value="LysW"/>
    <property type="match status" value="1"/>
</dbReference>
<dbReference type="AlphaFoldDB" id="A0A075GWV5"/>
<protein>
    <submittedName>
        <fullName evidence="1">Alpha-aminoadipate carrier protein (LysW)</fullName>
    </submittedName>
</protein>